<dbReference type="HOGENOM" id="CLU_1693494_0_0_6"/>
<dbReference type="InterPro" id="IPR007922">
    <property type="entry name" value="DciA-like"/>
</dbReference>
<dbReference type="RefSeq" id="WP_014401874.1">
    <property type="nucleotide sequence ID" value="NC_017033.1"/>
</dbReference>
<organism evidence="1 2">
    <name type="scientific">Frateuria aurantia (strain ATCC 33424 / DSM 6220 / KCTC 2777 / LMG 1558 / NBRC 3245 / NCIMB 13370)</name>
    <name type="common">Acetobacter aurantius</name>
    <dbReference type="NCBI Taxonomy" id="767434"/>
    <lineage>
        <taxon>Bacteria</taxon>
        <taxon>Pseudomonadati</taxon>
        <taxon>Pseudomonadota</taxon>
        <taxon>Gammaproteobacteria</taxon>
        <taxon>Lysobacterales</taxon>
        <taxon>Rhodanobacteraceae</taxon>
        <taxon>Frateuria</taxon>
    </lineage>
</organism>
<accession>H8L3R3</accession>
<protein>
    <recommendedName>
        <fullName evidence="3">DUF721 domain-containing protein</fullName>
    </recommendedName>
</protein>
<name>H8L3R3_FRAAD</name>
<sequence length="156" mass="17320">MRPTLQRQGRPRRLEDCVGIAALSRHAAWLAALDQALRKTLPKAMQDQVRLAAIKGRRLVFLAPSPAWASRLRTLQQSIFTTARGLGLEVDAISVKMATWTPPEREDTRPRKTLSESSAQHLTAAARHLGDPQLQRMFLDLASHGKAPPASEDEKD</sequence>
<dbReference type="Proteomes" id="UP000005234">
    <property type="component" value="Chromosome"/>
</dbReference>
<evidence type="ECO:0008006" key="3">
    <source>
        <dbReference type="Google" id="ProtNLM"/>
    </source>
</evidence>
<dbReference type="AlphaFoldDB" id="H8L3R3"/>
<keyword evidence="2" id="KW-1185">Reference proteome</keyword>
<evidence type="ECO:0000313" key="2">
    <source>
        <dbReference type="Proteomes" id="UP000005234"/>
    </source>
</evidence>
<evidence type="ECO:0000313" key="1">
    <source>
        <dbReference type="EMBL" id="AFC84868.1"/>
    </source>
</evidence>
<dbReference type="Pfam" id="PF05258">
    <property type="entry name" value="DciA"/>
    <property type="match status" value="1"/>
</dbReference>
<gene>
    <name evidence="1" type="ordered locus">Fraau_0379</name>
</gene>
<proteinExistence type="predicted"/>
<dbReference type="eggNOG" id="COG4701">
    <property type="taxonomic scope" value="Bacteria"/>
</dbReference>
<dbReference type="KEGG" id="fau:Fraau_0379"/>
<reference evidence="1" key="1">
    <citation type="submission" date="2012-02" db="EMBL/GenBank/DDBJ databases">
        <title>The complete genome of Frateuria aurantia DSM 6220.</title>
        <authorList>
            <consortium name="US DOE Joint Genome Institute (JGI-PGF)"/>
            <person name="Lucas S."/>
            <person name="Copeland A."/>
            <person name="Lapidus A."/>
            <person name="Glavina del Rio T."/>
            <person name="Dalin E."/>
            <person name="Tice H."/>
            <person name="Bruce D."/>
            <person name="Goodwin L."/>
            <person name="Pitluck S."/>
            <person name="Peters L."/>
            <person name="Ovchinnikova G."/>
            <person name="Teshima H."/>
            <person name="Kyrpides N."/>
            <person name="Mavromatis K."/>
            <person name="Ivanova N."/>
            <person name="Brettin T."/>
            <person name="Detter J.C."/>
            <person name="Han C."/>
            <person name="Larimer F."/>
            <person name="Land M."/>
            <person name="Hauser L."/>
            <person name="Markowitz V."/>
            <person name="Cheng J.-F."/>
            <person name="Hugenholtz P."/>
            <person name="Woyke T."/>
            <person name="Wu D."/>
            <person name="Brambilla E."/>
            <person name="Klenk H.-P."/>
            <person name="Eisen J.A."/>
        </authorList>
    </citation>
    <scope>NUCLEOTIDE SEQUENCE</scope>
    <source>
        <strain evidence="1">DSM 6220</strain>
    </source>
</reference>
<dbReference type="EMBL" id="CP003350">
    <property type="protein sequence ID" value="AFC84868.1"/>
    <property type="molecule type" value="Genomic_DNA"/>
</dbReference>